<dbReference type="EMBL" id="BARW01009622">
    <property type="protein sequence ID" value="GAI82727.1"/>
    <property type="molecule type" value="Genomic_DNA"/>
</dbReference>
<accession>X1RPP7</accession>
<comment type="caution">
    <text evidence="1">The sequence shown here is derived from an EMBL/GenBank/DDBJ whole genome shotgun (WGS) entry which is preliminary data.</text>
</comment>
<organism evidence="1">
    <name type="scientific">marine sediment metagenome</name>
    <dbReference type="NCBI Taxonomy" id="412755"/>
    <lineage>
        <taxon>unclassified sequences</taxon>
        <taxon>metagenomes</taxon>
        <taxon>ecological metagenomes</taxon>
    </lineage>
</organism>
<evidence type="ECO:0008006" key="2">
    <source>
        <dbReference type="Google" id="ProtNLM"/>
    </source>
</evidence>
<reference evidence="1" key="1">
    <citation type="journal article" date="2014" name="Front. Microbiol.">
        <title>High frequency of phylogenetically diverse reductive dehalogenase-homologous genes in deep subseafloor sedimentary metagenomes.</title>
        <authorList>
            <person name="Kawai M."/>
            <person name="Futagami T."/>
            <person name="Toyoda A."/>
            <person name="Takaki Y."/>
            <person name="Nishi S."/>
            <person name="Hori S."/>
            <person name="Arai W."/>
            <person name="Tsubouchi T."/>
            <person name="Morono Y."/>
            <person name="Uchiyama I."/>
            <person name="Ito T."/>
            <person name="Fujiyama A."/>
            <person name="Inagaki F."/>
            <person name="Takami H."/>
        </authorList>
    </citation>
    <scope>NUCLEOTIDE SEQUENCE</scope>
    <source>
        <strain evidence="1">Expedition CK06-06</strain>
    </source>
</reference>
<feature type="non-terminal residue" evidence="1">
    <location>
        <position position="293"/>
    </location>
</feature>
<gene>
    <name evidence="1" type="ORF">S12H4_19277</name>
</gene>
<dbReference type="AlphaFoldDB" id="X1RPP7"/>
<proteinExistence type="predicted"/>
<sequence>MSKKKKGIRMWVVGFLIVGLLSAFGFSGVATAGLTADQILFNCWNQADNTLKVTGLVSEKIFPCKFLDFNGEYTAEIAHEAVAGTAVQIDEWTLDLGLSADLKYVEIYADVYLDAEGAATDQYVWIMAKNSGGTYNNVDQDIRIATGTNDVMNFTINAGAPADVTLDPGTYTPLTLAAELKKQMELGDFTDVTVTYNDNEEGKFKIDCTVDDGAAFTFAGSNAGITLGFIIDMADALVLTGIGAPNVAFADAGAGYAQSTVQGRLHVVTFPSFWDAMPCMIKVMTASDTVNEG</sequence>
<protein>
    <recommendedName>
        <fullName evidence="2">DUF4382 domain-containing protein</fullName>
    </recommendedName>
</protein>
<name>X1RPP7_9ZZZZ</name>
<evidence type="ECO:0000313" key="1">
    <source>
        <dbReference type="EMBL" id="GAI82727.1"/>
    </source>
</evidence>